<gene>
    <name evidence="1" type="primary">moaE1</name>
    <name evidence="1" type="ORF">ERS007657_03364</name>
</gene>
<reference evidence="1 2" key="1">
    <citation type="submission" date="2015-03" db="EMBL/GenBank/DDBJ databases">
        <authorList>
            <consortium name="Pathogen Informatics"/>
        </authorList>
    </citation>
    <scope>NUCLEOTIDE SEQUENCE [LARGE SCALE GENOMIC DNA]</scope>
    <source>
        <strain evidence="1 2">C09601061</strain>
    </source>
</reference>
<dbReference type="Pfam" id="PF02391">
    <property type="entry name" value="MoaE"/>
    <property type="match status" value="1"/>
</dbReference>
<evidence type="ECO:0000313" key="1">
    <source>
        <dbReference type="EMBL" id="CFR98023.1"/>
    </source>
</evidence>
<dbReference type="SUPFAM" id="SSF54690">
    <property type="entry name" value="Molybdopterin synthase subunit MoaE"/>
    <property type="match status" value="1"/>
</dbReference>
<keyword evidence="1" id="KW-0808">Transferase</keyword>
<dbReference type="AlphaFoldDB" id="A0A654U6Q2"/>
<dbReference type="EMBL" id="CGCX01001592">
    <property type="protein sequence ID" value="CFR98023.1"/>
    <property type="molecule type" value="Genomic_DNA"/>
</dbReference>
<dbReference type="InterPro" id="IPR036563">
    <property type="entry name" value="MoaE_sf"/>
</dbReference>
<protein>
    <submittedName>
        <fullName evidence="1">Molybdenum cofactor biosynthesis protein E</fullName>
        <ecNumber evidence="1">2.8.1.12</ecNumber>
    </submittedName>
</protein>
<dbReference type="GO" id="GO:0006777">
    <property type="term" value="P:Mo-molybdopterin cofactor biosynthetic process"/>
    <property type="evidence" value="ECO:0007669"/>
    <property type="project" value="InterPro"/>
</dbReference>
<dbReference type="CDD" id="cd00756">
    <property type="entry name" value="MoaE"/>
    <property type="match status" value="1"/>
</dbReference>
<dbReference type="Proteomes" id="UP000046680">
    <property type="component" value="Unassembled WGS sequence"/>
</dbReference>
<dbReference type="EC" id="2.8.1.12" evidence="1"/>
<sequence length="92" mass="10147">MFYEAYPPMVIRTLMSIIGRCEDKAEGVRVAVAHRTGELQIGDAAVVIGASAPHRAEAFDAARMCIELLKQEVPIWKKEFSSTGAEWVGDRP</sequence>
<proteinExistence type="predicted"/>
<evidence type="ECO:0000313" key="2">
    <source>
        <dbReference type="Proteomes" id="UP000046680"/>
    </source>
</evidence>
<name>A0A654U6Q2_MYCTX</name>
<dbReference type="InterPro" id="IPR003448">
    <property type="entry name" value="Mopterin_biosynth_MoaE"/>
</dbReference>
<dbReference type="GO" id="GO:0030366">
    <property type="term" value="F:molybdopterin synthase activity"/>
    <property type="evidence" value="ECO:0007669"/>
    <property type="project" value="UniProtKB-EC"/>
</dbReference>
<accession>A0A654U6Q2</accession>
<dbReference type="Gene3D" id="3.90.1170.40">
    <property type="entry name" value="Molybdopterin biosynthesis MoaE subunit"/>
    <property type="match status" value="1"/>
</dbReference>
<organism evidence="1 2">
    <name type="scientific">Mycobacterium tuberculosis</name>
    <dbReference type="NCBI Taxonomy" id="1773"/>
    <lineage>
        <taxon>Bacteria</taxon>
        <taxon>Bacillati</taxon>
        <taxon>Actinomycetota</taxon>
        <taxon>Actinomycetes</taxon>
        <taxon>Mycobacteriales</taxon>
        <taxon>Mycobacteriaceae</taxon>
        <taxon>Mycobacterium</taxon>
        <taxon>Mycobacterium tuberculosis complex</taxon>
    </lineage>
</organism>
<dbReference type="PANTHER" id="PTHR23404">
    <property type="entry name" value="MOLYBDOPTERIN SYNTHASE RELATED"/>
    <property type="match status" value="1"/>
</dbReference>